<sequence>IARRDQPDLIDYFHRIAKNNRLWVKIGTIRHRTDWYRNGDPPIGMKLGDEADEIDLDLTLEKYSLTKAFLFKVLDAFAEESGVALDDVLASGARDRLVLASGGVARDFLTIFRRSVDVARERPVTSNRGPRIGAEDVNRASGEHDQTKRDELRRD</sequence>
<accession>X1ISI0</accession>
<reference evidence="2" key="1">
    <citation type="journal article" date="2014" name="Front. Microbiol.">
        <title>High frequency of phylogenetically diverse reductive dehalogenase-homologous genes in deep subseafloor sedimentary metagenomes.</title>
        <authorList>
            <person name="Kawai M."/>
            <person name="Futagami T."/>
            <person name="Toyoda A."/>
            <person name="Takaki Y."/>
            <person name="Nishi S."/>
            <person name="Hori S."/>
            <person name="Arai W."/>
            <person name="Tsubouchi T."/>
            <person name="Morono Y."/>
            <person name="Uchiyama I."/>
            <person name="Ito T."/>
            <person name="Fujiyama A."/>
            <person name="Inagaki F."/>
            <person name="Takami H."/>
        </authorList>
    </citation>
    <scope>NUCLEOTIDE SEQUENCE</scope>
    <source>
        <strain evidence="2">Expedition CK06-06</strain>
    </source>
</reference>
<comment type="caution">
    <text evidence="2">The sequence shown here is derived from an EMBL/GenBank/DDBJ whole genome shotgun (WGS) entry which is preliminary data.</text>
</comment>
<evidence type="ECO:0000256" key="1">
    <source>
        <dbReference type="SAM" id="MobiDB-lite"/>
    </source>
</evidence>
<feature type="non-terminal residue" evidence="2">
    <location>
        <position position="1"/>
    </location>
</feature>
<dbReference type="AlphaFoldDB" id="X1ISI0"/>
<feature type="compositionally biased region" description="Basic and acidic residues" evidence="1">
    <location>
        <begin position="133"/>
        <end position="155"/>
    </location>
</feature>
<gene>
    <name evidence="2" type="ORF">S03H2_68661</name>
</gene>
<proteinExistence type="predicted"/>
<feature type="region of interest" description="Disordered" evidence="1">
    <location>
        <begin position="123"/>
        <end position="155"/>
    </location>
</feature>
<evidence type="ECO:0000313" key="2">
    <source>
        <dbReference type="EMBL" id="GAH85416.1"/>
    </source>
</evidence>
<organism evidence="2">
    <name type="scientific">marine sediment metagenome</name>
    <dbReference type="NCBI Taxonomy" id="412755"/>
    <lineage>
        <taxon>unclassified sequences</taxon>
        <taxon>metagenomes</taxon>
        <taxon>ecological metagenomes</taxon>
    </lineage>
</organism>
<dbReference type="EMBL" id="BARU01045182">
    <property type="protein sequence ID" value="GAH85416.1"/>
    <property type="molecule type" value="Genomic_DNA"/>
</dbReference>
<protein>
    <submittedName>
        <fullName evidence="2">Uncharacterized protein</fullName>
    </submittedName>
</protein>
<feature type="non-terminal residue" evidence="2">
    <location>
        <position position="155"/>
    </location>
</feature>
<name>X1ISI0_9ZZZZ</name>